<dbReference type="SUPFAM" id="SSF103473">
    <property type="entry name" value="MFS general substrate transporter"/>
    <property type="match status" value="1"/>
</dbReference>
<reference evidence="8" key="1">
    <citation type="submission" date="2023-03" db="EMBL/GenBank/DDBJ databases">
        <title>Massive genome expansion in bonnet fungi (Mycena s.s.) driven by repeated elements and novel gene families across ecological guilds.</title>
        <authorList>
            <consortium name="Lawrence Berkeley National Laboratory"/>
            <person name="Harder C.B."/>
            <person name="Miyauchi S."/>
            <person name="Viragh M."/>
            <person name="Kuo A."/>
            <person name="Thoen E."/>
            <person name="Andreopoulos B."/>
            <person name="Lu D."/>
            <person name="Skrede I."/>
            <person name="Drula E."/>
            <person name="Henrissat B."/>
            <person name="Morin E."/>
            <person name="Kohler A."/>
            <person name="Barry K."/>
            <person name="LaButti K."/>
            <person name="Morin E."/>
            <person name="Salamov A."/>
            <person name="Lipzen A."/>
            <person name="Mereny Z."/>
            <person name="Hegedus B."/>
            <person name="Baldrian P."/>
            <person name="Stursova M."/>
            <person name="Weitz H."/>
            <person name="Taylor A."/>
            <person name="Grigoriev I.V."/>
            <person name="Nagy L.G."/>
            <person name="Martin F."/>
            <person name="Kauserud H."/>
        </authorList>
    </citation>
    <scope>NUCLEOTIDE SEQUENCE</scope>
    <source>
        <strain evidence="8">CBHHK182m</strain>
    </source>
</reference>
<evidence type="ECO:0000256" key="1">
    <source>
        <dbReference type="ARBA" id="ARBA00004127"/>
    </source>
</evidence>
<evidence type="ECO:0000256" key="3">
    <source>
        <dbReference type="ARBA" id="ARBA00022448"/>
    </source>
</evidence>
<comment type="subcellular location">
    <subcellularLocation>
        <location evidence="1">Endomembrane system</location>
        <topology evidence="1">Multi-pass membrane protein</topology>
    </subcellularLocation>
</comment>
<keyword evidence="4 7" id="KW-0812">Transmembrane</keyword>
<evidence type="ECO:0000256" key="2">
    <source>
        <dbReference type="ARBA" id="ARBA00008335"/>
    </source>
</evidence>
<organism evidence="8 9">
    <name type="scientific">Mycena metata</name>
    <dbReference type="NCBI Taxonomy" id="1033252"/>
    <lineage>
        <taxon>Eukaryota</taxon>
        <taxon>Fungi</taxon>
        <taxon>Dikarya</taxon>
        <taxon>Basidiomycota</taxon>
        <taxon>Agaricomycotina</taxon>
        <taxon>Agaricomycetes</taxon>
        <taxon>Agaricomycetidae</taxon>
        <taxon>Agaricales</taxon>
        <taxon>Marasmiineae</taxon>
        <taxon>Mycenaceae</taxon>
        <taxon>Mycena</taxon>
    </lineage>
</organism>
<sequence>MSMELSPPAIGGIRPAAPATEPVKTLGFDPSIPATDNELIMMNNLNPSPSASAVNALENNDSASSSNNSSAQILRARLQLSAICWSLFLAGWNDGTSGPLIPRMQNVYHASFLVVSLVFVVSSLGFISGAAVNMHWTDKQGFGRLMVFGIYSSVLVRLVIIQHA</sequence>
<feature type="transmembrane region" description="Helical" evidence="7">
    <location>
        <begin position="142"/>
        <end position="160"/>
    </location>
</feature>
<gene>
    <name evidence="8" type="ORF">B0H16DRAFT_1502951</name>
</gene>
<evidence type="ECO:0000256" key="6">
    <source>
        <dbReference type="ARBA" id="ARBA00023136"/>
    </source>
</evidence>
<keyword evidence="6 7" id="KW-0472">Membrane</keyword>
<keyword evidence="5 7" id="KW-1133">Transmembrane helix</keyword>
<dbReference type="AlphaFoldDB" id="A0AAD7K4X0"/>
<evidence type="ECO:0000313" key="8">
    <source>
        <dbReference type="EMBL" id="KAJ7778298.1"/>
    </source>
</evidence>
<protein>
    <submittedName>
        <fullName evidence="8">Uncharacterized protein</fullName>
    </submittedName>
</protein>
<keyword evidence="3" id="KW-0813">Transport</keyword>
<name>A0AAD7K4X0_9AGAR</name>
<keyword evidence="9" id="KW-1185">Reference proteome</keyword>
<dbReference type="GO" id="GO:0012505">
    <property type="term" value="C:endomembrane system"/>
    <property type="evidence" value="ECO:0007669"/>
    <property type="project" value="UniProtKB-SubCell"/>
</dbReference>
<proteinExistence type="inferred from homology"/>
<dbReference type="PANTHER" id="PTHR23514">
    <property type="entry name" value="BYPASS OF STOP CODON PROTEIN 6"/>
    <property type="match status" value="1"/>
</dbReference>
<evidence type="ECO:0000313" key="9">
    <source>
        <dbReference type="Proteomes" id="UP001215598"/>
    </source>
</evidence>
<dbReference type="PANTHER" id="PTHR23514:SF3">
    <property type="entry name" value="BYPASS OF STOP CODON PROTEIN 6"/>
    <property type="match status" value="1"/>
</dbReference>
<dbReference type="Proteomes" id="UP001215598">
    <property type="component" value="Unassembled WGS sequence"/>
</dbReference>
<dbReference type="EMBL" id="JARKIB010000007">
    <property type="protein sequence ID" value="KAJ7778298.1"/>
    <property type="molecule type" value="Genomic_DNA"/>
</dbReference>
<accession>A0AAD7K4X0</accession>
<evidence type="ECO:0000256" key="7">
    <source>
        <dbReference type="SAM" id="Phobius"/>
    </source>
</evidence>
<evidence type="ECO:0000256" key="4">
    <source>
        <dbReference type="ARBA" id="ARBA00022692"/>
    </source>
</evidence>
<dbReference type="InterPro" id="IPR051788">
    <property type="entry name" value="MFS_Transporter"/>
</dbReference>
<feature type="transmembrane region" description="Helical" evidence="7">
    <location>
        <begin position="112"/>
        <end position="136"/>
    </location>
</feature>
<comment type="caution">
    <text evidence="8">The sequence shown here is derived from an EMBL/GenBank/DDBJ whole genome shotgun (WGS) entry which is preliminary data.</text>
</comment>
<evidence type="ECO:0000256" key="5">
    <source>
        <dbReference type="ARBA" id="ARBA00022989"/>
    </source>
</evidence>
<dbReference type="GO" id="GO:0016020">
    <property type="term" value="C:membrane"/>
    <property type="evidence" value="ECO:0007669"/>
    <property type="project" value="TreeGrafter"/>
</dbReference>
<comment type="similarity">
    <text evidence="2">Belongs to the major facilitator superfamily.</text>
</comment>
<dbReference type="InterPro" id="IPR036259">
    <property type="entry name" value="MFS_trans_sf"/>
</dbReference>